<dbReference type="EMBL" id="QAYG01000001">
    <property type="protein sequence ID" value="PTW62276.1"/>
    <property type="molecule type" value="Genomic_DNA"/>
</dbReference>
<dbReference type="GO" id="GO:0046854">
    <property type="term" value="P:phosphatidylinositol phosphate biosynthetic process"/>
    <property type="evidence" value="ECO:0007669"/>
    <property type="project" value="InterPro"/>
</dbReference>
<comment type="caution">
    <text evidence="5">The sequence shown here is derived from an EMBL/GenBank/DDBJ whole genome shotgun (WGS) entry which is preliminary data.</text>
</comment>
<gene>
    <name evidence="5" type="ORF">C8N35_101316</name>
</gene>
<feature type="binding site" evidence="4">
    <location>
        <position position="76"/>
    </location>
    <ligand>
        <name>Mg(2+)</name>
        <dbReference type="ChEBI" id="CHEBI:18420"/>
        <label>1</label>
        <note>catalytic</note>
    </ligand>
</feature>
<feature type="binding site" evidence="4">
    <location>
        <position position="94"/>
    </location>
    <ligand>
        <name>Mg(2+)</name>
        <dbReference type="ChEBI" id="CHEBI:18420"/>
        <label>1</label>
        <note>catalytic</note>
    </ligand>
</feature>
<comment type="cofactor">
    <cofactor evidence="4">
        <name>Mg(2+)</name>
        <dbReference type="ChEBI" id="CHEBI:18420"/>
    </cofactor>
</comment>
<dbReference type="GO" id="GO:0007165">
    <property type="term" value="P:signal transduction"/>
    <property type="evidence" value="ECO:0007669"/>
    <property type="project" value="TreeGrafter"/>
</dbReference>
<dbReference type="PROSITE" id="PS00630">
    <property type="entry name" value="IMP_2"/>
    <property type="match status" value="1"/>
</dbReference>
<feature type="binding site" evidence="4">
    <location>
        <position position="96"/>
    </location>
    <ligand>
        <name>Mg(2+)</name>
        <dbReference type="ChEBI" id="CHEBI:18420"/>
        <label>1</label>
        <note>catalytic</note>
    </ligand>
</feature>
<dbReference type="PANTHER" id="PTHR20854">
    <property type="entry name" value="INOSITOL MONOPHOSPHATASE"/>
    <property type="match status" value="1"/>
</dbReference>
<reference evidence="5 6" key="1">
    <citation type="submission" date="2018-04" db="EMBL/GenBank/DDBJ databases">
        <title>Genomic Encyclopedia of Archaeal and Bacterial Type Strains, Phase II (KMG-II): from individual species to whole genera.</title>
        <authorList>
            <person name="Goeker M."/>
        </authorList>
    </citation>
    <scope>NUCLEOTIDE SEQUENCE [LARGE SCALE GENOMIC DNA]</scope>
    <source>
        <strain evidence="5 6">DSM 23382</strain>
    </source>
</reference>
<organism evidence="5 6">
    <name type="scientific">Breoghania corrubedonensis</name>
    <dbReference type="NCBI Taxonomy" id="665038"/>
    <lineage>
        <taxon>Bacteria</taxon>
        <taxon>Pseudomonadati</taxon>
        <taxon>Pseudomonadota</taxon>
        <taxon>Alphaproteobacteria</taxon>
        <taxon>Hyphomicrobiales</taxon>
        <taxon>Stappiaceae</taxon>
        <taxon>Breoghania</taxon>
    </lineage>
</organism>
<dbReference type="Gene3D" id="3.40.190.80">
    <property type="match status" value="1"/>
</dbReference>
<dbReference type="GO" id="GO:0008934">
    <property type="term" value="F:inositol monophosphate 1-phosphatase activity"/>
    <property type="evidence" value="ECO:0007669"/>
    <property type="project" value="TreeGrafter"/>
</dbReference>
<dbReference type="GO" id="GO:0046872">
    <property type="term" value="F:metal ion binding"/>
    <property type="evidence" value="ECO:0007669"/>
    <property type="project" value="UniProtKB-KW"/>
</dbReference>
<dbReference type="InterPro" id="IPR000760">
    <property type="entry name" value="Inositol_monophosphatase-like"/>
</dbReference>
<dbReference type="Proteomes" id="UP000244081">
    <property type="component" value="Unassembled WGS sequence"/>
</dbReference>
<dbReference type="PANTHER" id="PTHR20854:SF4">
    <property type="entry name" value="INOSITOL-1-MONOPHOSPHATASE-RELATED"/>
    <property type="match status" value="1"/>
</dbReference>
<evidence type="ECO:0000256" key="3">
    <source>
        <dbReference type="ARBA" id="ARBA00022842"/>
    </source>
</evidence>
<dbReference type="CDD" id="cd01638">
    <property type="entry name" value="CysQ"/>
    <property type="match status" value="1"/>
</dbReference>
<dbReference type="GO" id="GO:0006020">
    <property type="term" value="P:inositol metabolic process"/>
    <property type="evidence" value="ECO:0007669"/>
    <property type="project" value="TreeGrafter"/>
</dbReference>
<evidence type="ECO:0000313" key="6">
    <source>
        <dbReference type="Proteomes" id="UP000244081"/>
    </source>
</evidence>
<comment type="similarity">
    <text evidence="1">Belongs to the inositol monophosphatase superfamily.</text>
</comment>
<protein>
    <submittedName>
        <fullName evidence="5">Myo-inositol-1(Or 4)-monophosphatase</fullName>
    </submittedName>
</protein>
<dbReference type="PRINTS" id="PR00377">
    <property type="entry name" value="IMPHPHTASES"/>
</dbReference>
<evidence type="ECO:0000256" key="1">
    <source>
        <dbReference type="ARBA" id="ARBA00009759"/>
    </source>
</evidence>
<feature type="binding site" evidence="4">
    <location>
        <position position="97"/>
    </location>
    <ligand>
        <name>Mg(2+)</name>
        <dbReference type="ChEBI" id="CHEBI:18420"/>
        <label>1</label>
        <note>catalytic</note>
    </ligand>
</feature>
<proteinExistence type="inferred from homology"/>
<dbReference type="InterPro" id="IPR020550">
    <property type="entry name" value="Inositol_monophosphatase_CS"/>
</dbReference>
<dbReference type="Pfam" id="PF00459">
    <property type="entry name" value="Inositol_P"/>
    <property type="match status" value="1"/>
</dbReference>
<dbReference type="Gene3D" id="3.30.540.10">
    <property type="entry name" value="Fructose-1,6-Bisphosphatase, subunit A, domain 1"/>
    <property type="match status" value="1"/>
</dbReference>
<dbReference type="RefSeq" id="WP_107987868.1">
    <property type="nucleotide sequence ID" value="NZ_QAYG01000001.1"/>
</dbReference>
<keyword evidence="6" id="KW-1185">Reference proteome</keyword>
<name>A0A2T5VEW5_9HYPH</name>
<evidence type="ECO:0000313" key="5">
    <source>
        <dbReference type="EMBL" id="PTW62276.1"/>
    </source>
</evidence>
<dbReference type="AlphaFoldDB" id="A0A2T5VEW5"/>
<feature type="binding site" evidence="4">
    <location>
        <position position="214"/>
    </location>
    <ligand>
        <name>Mg(2+)</name>
        <dbReference type="ChEBI" id="CHEBI:18420"/>
        <label>1</label>
        <note>catalytic</note>
    </ligand>
</feature>
<accession>A0A2T5VEW5</accession>
<evidence type="ECO:0000256" key="2">
    <source>
        <dbReference type="ARBA" id="ARBA00022723"/>
    </source>
</evidence>
<dbReference type="OrthoDB" id="9785695at2"/>
<sequence length="269" mass="28723">MPDADASPATSPAEDLDLIANAAREAGRLAMGYFGHDPRVWNKENNSPVTEADLALDQYLARELRGARPGYGWLSEETTDDKARLTHERLFVVDPIDGTRAFILGEMDWSVSVAVVEGGRPIAAALYVPVQEELYLATAGDGARLNGMAIAVNGRSELSGAHVAGPRALRERTALLEAGINQDDPIRSLALRIALVADGRRDAAIATARSNDWDLAAADLLVQEAGGQLTDLDGRTLRYNRADVRHPALIATSPALREALGTVVRGVLG</sequence>
<dbReference type="SUPFAM" id="SSF56655">
    <property type="entry name" value="Carbohydrate phosphatase"/>
    <property type="match status" value="1"/>
</dbReference>
<evidence type="ECO:0000256" key="4">
    <source>
        <dbReference type="PIRSR" id="PIRSR600760-2"/>
    </source>
</evidence>
<keyword evidence="3 4" id="KW-0460">Magnesium</keyword>
<keyword evidence="2 4" id="KW-0479">Metal-binding</keyword>